<proteinExistence type="inferred from homology"/>
<keyword evidence="6" id="KW-1185">Reference proteome</keyword>
<evidence type="ECO:0000256" key="2">
    <source>
        <dbReference type="ARBA" id="ARBA00022598"/>
    </source>
</evidence>
<dbReference type="Proteomes" id="UP000226431">
    <property type="component" value="Unassembled WGS sequence"/>
</dbReference>
<dbReference type="OrthoDB" id="6509636at2759"/>
<evidence type="ECO:0000259" key="4">
    <source>
        <dbReference type="Pfam" id="PF13193"/>
    </source>
</evidence>
<dbReference type="AlphaFoldDB" id="A0A2C5Z674"/>
<evidence type="ECO:0000259" key="3">
    <source>
        <dbReference type="Pfam" id="PF00501"/>
    </source>
</evidence>
<dbReference type="PANTHER" id="PTHR24096:SF149">
    <property type="entry name" value="AMP-BINDING DOMAIN-CONTAINING PROTEIN-RELATED"/>
    <property type="match status" value="1"/>
</dbReference>
<evidence type="ECO:0000256" key="1">
    <source>
        <dbReference type="ARBA" id="ARBA00006432"/>
    </source>
</evidence>
<reference evidence="5 6" key="1">
    <citation type="submission" date="2017-06" db="EMBL/GenBank/DDBJ databases">
        <title>Ant-infecting Ophiocordyceps genomes reveal a high diversity of potential behavioral manipulation genes and a possible major role for enterotoxins.</title>
        <authorList>
            <person name="De Bekker C."/>
            <person name="Evans H.C."/>
            <person name="Brachmann A."/>
            <person name="Hughes D.P."/>
        </authorList>
    </citation>
    <scope>NUCLEOTIDE SEQUENCE [LARGE SCALE GENOMIC DNA]</scope>
    <source>
        <strain evidence="5 6">Map16</strain>
    </source>
</reference>
<dbReference type="CDD" id="cd05911">
    <property type="entry name" value="Firefly_Luc_like"/>
    <property type="match status" value="1"/>
</dbReference>
<dbReference type="EMBL" id="NJES01000160">
    <property type="protein sequence ID" value="PHH76517.1"/>
    <property type="molecule type" value="Genomic_DNA"/>
</dbReference>
<comment type="caution">
    <text evidence="5">The sequence shown here is derived from an EMBL/GenBank/DDBJ whole genome shotgun (WGS) entry which is preliminary data.</text>
</comment>
<dbReference type="InterPro" id="IPR045851">
    <property type="entry name" value="AMP-bd_C_sf"/>
</dbReference>
<dbReference type="InterPro" id="IPR025110">
    <property type="entry name" value="AMP-bd_C"/>
</dbReference>
<dbReference type="InterPro" id="IPR000873">
    <property type="entry name" value="AMP-dep_synth/lig_dom"/>
</dbReference>
<protein>
    <recommendedName>
        <fullName evidence="7">AMP-dependent synthetase/ligase domain-containing protein</fullName>
    </recommendedName>
</protein>
<dbReference type="PANTHER" id="PTHR24096">
    <property type="entry name" value="LONG-CHAIN-FATTY-ACID--COA LIGASE"/>
    <property type="match status" value="1"/>
</dbReference>
<feature type="domain" description="AMP-dependent synthetase/ligase" evidence="3">
    <location>
        <begin position="25"/>
        <end position="395"/>
    </location>
</feature>
<dbReference type="STRING" id="2004952.A0A2C5Z674"/>
<keyword evidence="2" id="KW-0436">Ligase</keyword>
<feature type="domain" description="AMP-binding enzyme C-terminal" evidence="4">
    <location>
        <begin position="446"/>
        <end position="526"/>
    </location>
</feature>
<evidence type="ECO:0008006" key="7">
    <source>
        <dbReference type="Google" id="ProtNLM"/>
    </source>
</evidence>
<organism evidence="5 6">
    <name type="scientific">Ophiocordyceps camponoti-rufipedis</name>
    <dbReference type="NCBI Taxonomy" id="2004952"/>
    <lineage>
        <taxon>Eukaryota</taxon>
        <taxon>Fungi</taxon>
        <taxon>Dikarya</taxon>
        <taxon>Ascomycota</taxon>
        <taxon>Pezizomycotina</taxon>
        <taxon>Sordariomycetes</taxon>
        <taxon>Hypocreomycetidae</taxon>
        <taxon>Hypocreales</taxon>
        <taxon>Ophiocordycipitaceae</taxon>
        <taxon>Ophiocordyceps</taxon>
    </lineage>
</organism>
<comment type="similarity">
    <text evidence="1">Belongs to the ATP-dependent AMP-binding enzyme family.</text>
</comment>
<name>A0A2C5Z674_9HYPO</name>
<evidence type="ECO:0000313" key="5">
    <source>
        <dbReference type="EMBL" id="PHH76517.1"/>
    </source>
</evidence>
<dbReference type="Gene3D" id="3.40.50.12780">
    <property type="entry name" value="N-terminal domain of ligase-like"/>
    <property type="match status" value="1"/>
</dbReference>
<dbReference type="Pfam" id="PF13193">
    <property type="entry name" value="AMP-binding_C"/>
    <property type="match status" value="1"/>
</dbReference>
<dbReference type="SUPFAM" id="SSF56801">
    <property type="entry name" value="Acetyl-CoA synthetase-like"/>
    <property type="match status" value="1"/>
</dbReference>
<dbReference type="Gene3D" id="3.30.300.30">
    <property type="match status" value="1"/>
</dbReference>
<sequence length="547" mass="60631">MPISSPWRDMEIPDVDLWTFLMERPKPYPDDHTLFVDADSPRSYTFAQVKHLAQRFGLGLRQQLGWSAGDMLAVYAPNDIDTPVVNLGVLWAGGVVTPANPTYTAEDLARQLRDSGARALVTHPAVLDKALEAAAEVGLPADRVFLLGAQQGSGEGRCRHWNEIGPTGKWFTPQRAEVDAKKNLAFLVYSSGTTGMPKGVMLSHYNVVANAVQSYKGDTLFLHWDLDRHLGVLPFFHIYGLSVVINTTIVSGATCHVMPRFDIVETCRLIQKLKITFLYVPPPIVLLLTRHPAVSDYDLSSLRFITSGAAPLSKDLVAAVWQRFSVGVKQGYGLSETAPVTNCQLVDEWWRFQGSVGRLLPNITAKIVDPDGNEVPPNEAGELLFKGPNVFSGYWKRPALNSETFTADGWYRTGDVGYACPQGYFYITDRIKELIKYNGFQVPPAELESKLLGNNDIADVGVIGVWDAEKQTEVPRAYIVPKSGVKPSDDLARSIMTWLEQKVAGHKRLRGGVRFIDEIPKAQSGKILRRVLKDMAKKEEEGLRAKL</sequence>
<accession>A0A2C5Z674</accession>
<gene>
    <name evidence="5" type="ORF">CDD80_1488</name>
</gene>
<evidence type="ECO:0000313" key="6">
    <source>
        <dbReference type="Proteomes" id="UP000226431"/>
    </source>
</evidence>
<dbReference type="Pfam" id="PF00501">
    <property type="entry name" value="AMP-binding"/>
    <property type="match status" value="1"/>
</dbReference>
<dbReference type="GO" id="GO:0016405">
    <property type="term" value="F:CoA-ligase activity"/>
    <property type="evidence" value="ECO:0007669"/>
    <property type="project" value="TreeGrafter"/>
</dbReference>
<dbReference type="InterPro" id="IPR020845">
    <property type="entry name" value="AMP-binding_CS"/>
</dbReference>
<dbReference type="InterPro" id="IPR042099">
    <property type="entry name" value="ANL_N_sf"/>
</dbReference>
<dbReference type="PROSITE" id="PS00455">
    <property type="entry name" value="AMP_BINDING"/>
    <property type="match status" value="1"/>
</dbReference>